<sequence>MQSKLAPMTIANRTPSLGGDNTIEAGDATSNSHLEAKDSVLAVPPSLMVLSIHLQKPSAAFSTTTAVDGPPSRLRITPNGRKFGCILHRICIQSHYGR</sequence>
<dbReference type="Proteomes" id="UP000308652">
    <property type="component" value="Unassembled WGS sequence"/>
</dbReference>
<reference evidence="2 3" key="1">
    <citation type="journal article" date="2019" name="Nat. Ecol. Evol.">
        <title>Megaphylogeny resolves global patterns of mushroom evolution.</title>
        <authorList>
            <person name="Varga T."/>
            <person name="Krizsan K."/>
            <person name="Foldi C."/>
            <person name="Dima B."/>
            <person name="Sanchez-Garcia M."/>
            <person name="Sanchez-Ramirez S."/>
            <person name="Szollosi G.J."/>
            <person name="Szarkandi J.G."/>
            <person name="Papp V."/>
            <person name="Albert L."/>
            <person name="Andreopoulos W."/>
            <person name="Angelini C."/>
            <person name="Antonin V."/>
            <person name="Barry K.W."/>
            <person name="Bougher N.L."/>
            <person name="Buchanan P."/>
            <person name="Buyck B."/>
            <person name="Bense V."/>
            <person name="Catcheside P."/>
            <person name="Chovatia M."/>
            <person name="Cooper J."/>
            <person name="Damon W."/>
            <person name="Desjardin D."/>
            <person name="Finy P."/>
            <person name="Geml J."/>
            <person name="Haridas S."/>
            <person name="Hughes K."/>
            <person name="Justo A."/>
            <person name="Karasinski D."/>
            <person name="Kautmanova I."/>
            <person name="Kiss B."/>
            <person name="Kocsube S."/>
            <person name="Kotiranta H."/>
            <person name="LaButti K.M."/>
            <person name="Lechner B.E."/>
            <person name="Liimatainen K."/>
            <person name="Lipzen A."/>
            <person name="Lukacs Z."/>
            <person name="Mihaltcheva S."/>
            <person name="Morgado L.N."/>
            <person name="Niskanen T."/>
            <person name="Noordeloos M.E."/>
            <person name="Ohm R.A."/>
            <person name="Ortiz-Santana B."/>
            <person name="Ovrebo C."/>
            <person name="Racz N."/>
            <person name="Riley R."/>
            <person name="Savchenko A."/>
            <person name="Shiryaev A."/>
            <person name="Soop K."/>
            <person name="Spirin V."/>
            <person name="Szebenyi C."/>
            <person name="Tomsovsky M."/>
            <person name="Tulloss R.E."/>
            <person name="Uehling J."/>
            <person name="Grigoriev I.V."/>
            <person name="Vagvolgyi C."/>
            <person name="Papp T."/>
            <person name="Martin F.M."/>
            <person name="Miettinen O."/>
            <person name="Hibbett D.S."/>
            <person name="Nagy L.G."/>
        </authorList>
    </citation>
    <scope>NUCLEOTIDE SEQUENCE [LARGE SCALE GENOMIC DNA]</scope>
    <source>
        <strain evidence="2 3">CBS 166.37</strain>
    </source>
</reference>
<dbReference type="EMBL" id="ML213644">
    <property type="protein sequence ID" value="TFK33673.1"/>
    <property type="molecule type" value="Genomic_DNA"/>
</dbReference>
<protein>
    <submittedName>
        <fullName evidence="2">Uncharacterized protein</fullName>
    </submittedName>
</protein>
<gene>
    <name evidence="2" type="ORF">BDQ12DRAFT_690878</name>
</gene>
<evidence type="ECO:0000313" key="3">
    <source>
        <dbReference type="Proteomes" id="UP000308652"/>
    </source>
</evidence>
<name>A0A5C3LN28_9AGAR</name>
<evidence type="ECO:0000256" key="1">
    <source>
        <dbReference type="SAM" id="MobiDB-lite"/>
    </source>
</evidence>
<organism evidence="2 3">
    <name type="scientific">Crucibulum laeve</name>
    <dbReference type="NCBI Taxonomy" id="68775"/>
    <lineage>
        <taxon>Eukaryota</taxon>
        <taxon>Fungi</taxon>
        <taxon>Dikarya</taxon>
        <taxon>Basidiomycota</taxon>
        <taxon>Agaricomycotina</taxon>
        <taxon>Agaricomycetes</taxon>
        <taxon>Agaricomycetidae</taxon>
        <taxon>Agaricales</taxon>
        <taxon>Agaricineae</taxon>
        <taxon>Nidulariaceae</taxon>
        <taxon>Crucibulum</taxon>
    </lineage>
</organism>
<proteinExistence type="predicted"/>
<feature type="region of interest" description="Disordered" evidence="1">
    <location>
        <begin position="1"/>
        <end position="31"/>
    </location>
</feature>
<dbReference type="AlphaFoldDB" id="A0A5C3LN28"/>
<evidence type="ECO:0000313" key="2">
    <source>
        <dbReference type="EMBL" id="TFK33673.1"/>
    </source>
</evidence>
<accession>A0A5C3LN28</accession>
<keyword evidence="3" id="KW-1185">Reference proteome</keyword>